<evidence type="ECO:0000256" key="2">
    <source>
        <dbReference type="ARBA" id="ARBA00022723"/>
    </source>
</evidence>
<dbReference type="GeneID" id="64660628"/>
<dbReference type="GO" id="GO:0051213">
    <property type="term" value="F:dioxygenase activity"/>
    <property type="evidence" value="ECO:0007669"/>
    <property type="project" value="UniProtKB-KW"/>
</dbReference>
<gene>
    <name evidence="7" type="ORF">F5891DRAFT_1183668</name>
</gene>
<dbReference type="InterPro" id="IPR024779">
    <property type="entry name" value="2OGFeDO_JBP1/TET_oxygenase_dom"/>
</dbReference>
<evidence type="ECO:0000313" key="7">
    <source>
        <dbReference type="EMBL" id="KAG1905005.1"/>
    </source>
</evidence>
<comment type="caution">
    <text evidence="7">The sequence shown here is derived from an EMBL/GenBank/DDBJ whole genome shotgun (WGS) entry which is preliminary data.</text>
</comment>
<dbReference type="GO" id="GO:0046872">
    <property type="term" value="F:metal ion binding"/>
    <property type="evidence" value="ECO:0007669"/>
    <property type="project" value="UniProtKB-KW"/>
</dbReference>
<evidence type="ECO:0000256" key="5">
    <source>
        <dbReference type="ARBA" id="ARBA00023004"/>
    </source>
</evidence>
<comment type="cofactor">
    <cofactor evidence="1">
        <name>Fe(2+)</name>
        <dbReference type="ChEBI" id="CHEBI:29033"/>
    </cofactor>
</comment>
<evidence type="ECO:0000256" key="1">
    <source>
        <dbReference type="ARBA" id="ARBA00001954"/>
    </source>
</evidence>
<keyword evidence="5" id="KW-0408">Iron</keyword>
<evidence type="ECO:0000256" key="4">
    <source>
        <dbReference type="ARBA" id="ARBA00023002"/>
    </source>
</evidence>
<organism evidence="7 8">
    <name type="scientific">Suillus fuscotomentosus</name>
    <dbReference type="NCBI Taxonomy" id="1912939"/>
    <lineage>
        <taxon>Eukaryota</taxon>
        <taxon>Fungi</taxon>
        <taxon>Dikarya</taxon>
        <taxon>Basidiomycota</taxon>
        <taxon>Agaricomycotina</taxon>
        <taxon>Agaricomycetes</taxon>
        <taxon>Agaricomycetidae</taxon>
        <taxon>Boletales</taxon>
        <taxon>Suillineae</taxon>
        <taxon>Suillaceae</taxon>
        <taxon>Suillus</taxon>
    </lineage>
</organism>
<name>A0AAD4EEY8_9AGAM</name>
<dbReference type="Gene3D" id="3.60.130.30">
    <property type="match status" value="1"/>
</dbReference>
<dbReference type="Pfam" id="PF12851">
    <property type="entry name" value="Tet_JBP"/>
    <property type="match status" value="1"/>
</dbReference>
<evidence type="ECO:0000259" key="6">
    <source>
        <dbReference type="Pfam" id="PF12851"/>
    </source>
</evidence>
<dbReference type="Proteomes" id="UP001195769">
    <property type="component" value="Unassembled WGS sequence"/>
</dbReference>
<evidence type="ECO:0000256" key="3">
    <source>
        <dbReference type="ARBA" id="ARBA00022964"/>
    </source>
</evidence>
<keyword evidence="4" id="KW-0560">Oxidoreductase</keyword>
<dbReference type="RefSeq" id="XP_041230580.1">
    <property type="nucleotide sequence ID" value="XM_041366330.1"/>
</dbReference>
<keyword evidence="3" id="KW-0223">Dioxygenase</keyword>
<protein>
    <recommendedName>
        <fullName evidence="6">2OGFeDO JBP1/TET oxygenase domain-containing protein</fullName>
    </recommendedName>
</protein>
<feature type="domain" description="2OGFeDO JBP1/TET oxygenase" evidence="6">
    <location>
        <begin position="248"/>
        <end position="369"/>
    </location>
</feature>
<dbReference type="EMBL" id="JABBWK010000008">
    <property type="protein sequence ID" value="KAG1905005.1"/>
    <property type="molecule type" value="Genomic_DNA"/>
</dbReference>
<proteinExistence type="predicted"/>
<keyword evidence="2" id="KW-0479">Metal-binding</keyword>
<reference evidence="7" key="1">
    <citation type="journal article" date="2020" name="New Phytol.">
        <title>Comparative genomics reveals dynamic genome evolution in host specialist ectomycorrhizal fungi.</title>
        <authorList>
            <person name="Lofgren L.A."/>
            <person name="Nguyen N.H."/>
            <person name="Vilgalys R."/>
            <person name="Ruytinx J."/>
            <person name="Liao H.L."/>
            <person name="Branco S."/>
            <person name="Kuo A."/>
            <person name="LaButti K."/>
            <person name="Lipzen A."/>
            <person name="Andreopoulos W."/>
            <person name="Pangilinan J."/>
            <person name="Riley R."/>
            <person name="Hundley H."/>
            <person name="Na H."/>
            <person name="Barry K."/>
            <person name="Grigoriev I.V."/>
            <person name="Stajich J.E."/>
            <person name="Kennedy P.G."/>
        </authorList>
    </citation>
    <scope>NUCLEOTIDE SEQUENCE</scope>
    <source>
        <strain evidence="7">FC203</strain>
    </source>
</reference>
<dbReference type="AlphaFoldDB" id="A0AAD4EEY8"/>
<keyword evidence="8" id="KW-1185">Reference proteome</keyword>
<accession>A0AAD4EEY8</accession>
<evidence type="ECO:0000313" key="8">
    <source>
        <dbReference type="Proteomes" id="UP001195769"/>
    </source>
</evidence>
<sequence>MISDEYWTTYHEKLAESDLHTHTTSFIPRDWALNAVDIASEWVEQQFAAHVAGRPLVPTPPELDPETVLACGHLAFVLAEAYQHPIKLDIDIIRYNEALAKRESGLNDACEEALLAKFPPAERMFLDSPSVVIDAGYRIILWYLPGALNWSLQRDMFIATVGMGDLLRKSITTGNESTGRTSKWRTNNSNFRAAMEPGLIPGCINISPCWFQQGRECQGPPSRDPGKRFIPEVLGTLKGDSNLSSIMDMQRPALLSSAALRVMHPQLYWASMSTHVKLGLWAVEQGQDEMYRCLQHWASAYTGAAVVCNRDTPGHRDPKCPPEGFDILTSIGSYDNAVMNLTNLGIDLAYNPGVMVSYSGRLVRHGIQVSEGDRIVWAWFMRDSVHNHARTPRTEYAKYNLADFAMYHLARYNQADFVRYRT</sequence>